<evidence type="ECO:0000313" key="13">
    <source>
        <dbReference type="Proteomes" id="UP000027284"/>
    </source>
</evidence>
<feature type="binding site" evidence="9">
    <location>
        <position position="110"/>
    </location>
    <ligand>
        <name>anthranilate</name>
        <dbReference type="ChEBI" id="CHEBI:16567"/>
        <label>1</label>
    </ligand>
</feature>
<evidence type="ECO:0000256" key="4">
    <source>
        <dbReference type="ARBA" id="ARBA00022679"/>
    </source>
</evidence>
<feature type="binding site" evidence="9">
    <location>
        <position position="79"/>
    </location>
    <ligand>
        <name>5-phospho-alpha-D-ribose 1-diphosphate</name>
        <dbReference type="ChEBI" id="CHEBI:58017"/>
    </ligand>
</feature>
<keyword evidence="5 9" id="KW-0822">Tryptophan biosynthesis</keyword>
<dbReference type="SUPFAM" id="SSF52418">
    <property type="entry name" value="Nucleoside phosphorylase/phosphoribosyltransferase catalytic domain"/>
    <property type="match status" value="1"/>
</dbReference>
<feature type="binding site" evidence="9">
    <location>
        <begin position="82"/>
        <end position="83"/>
    </location>
    <ligand>
        <name>5-phospho-alpha-D-ribose 1-diphosphate</name>
        <dbReference type="ChEBI" id="CHEBI:58017"/>
    </ligand>
</feature>
<dbReference type="Proteomes" id="UP000027284">
    <property type="component" value="Unassembled WGS sequence"/>
</dbReference>
<keyword evidence="6 9" id="KW-0057">Aromatic amino acid biosynthesis</keyword>
<evidence type="ECO:0000256" key="3">
    <source>
        <dbReference type="ARBA" id="ARBA00022676"/>
    </source>
</evidence>
<dbReference type="AlphaFoldDB" id="A0A062XQA7"/>
<feature type="binding site" evidence="9">
    <location>
        <position position="165"/>
    </location>
    <ligand>
        <name>anthranilate</name>
        <dbReference type="ChEBI" id="CHEBI:16567"/>
        <label>2</label>
    </ligand>
</feature>
<feature type="binding site" evidence="9">
    <location>
        <position position="225"/>
    </location>
    <ligand>
        <name>Mg(2+)</name>
        <dbReference type="ChEBI" id="CHEBI:18420"/>
        <label>2</label>
    </ligand>
</feature>
<comment type="similarity">
    <text evidence="8">In the C-terminal section; belongs to the anthranilate phosphoribosyltransferase family.</text>
</comment>
<evidence type="ECO:0000256" key="8">
    <source>
        <dbReference type="ARBA" id="ARBA00061188"/>
    </source>
</evidence>
<dbReference type="Pfam" id="PF02885">
    <property type="entry name" value="Glycos_trans_3N"/>
    <property type="match status" value="1"/>
</dbReference>
<evidence type="ECO:0000256" key="2">
    <source>
        <dbReference type="ARBA" id="ARBA00022605"/>
    </source>
</evidence>
<dbReference type="PANTHER" id="PTHR43285:SF2">
    <property type="entry name" value="ANTHRANILATE PHOSPHORIBOSYLTRANSFERASE"/>
    <property type="match status" value="1"/>
</dbReference>
<comment type="cofactor">
    <cofactor evidence="9">
        <name>Mg(2+)</name>
        <dbReference type="ChEBI" id="CHEBI:18420"/>
    </cofactor>
    <text evidence="9">Binds 2 magnesium ions per monomer.</text>
</comment>
<dbReference type="OrthoDB" id="9806430at2"/>
<dbReference type="EMBL" id="JMFG01000037">
    <property type="protein sequence ID" value="KDA52958.1"/>
    <property type="molecule type" value="Genomic_DNA"/>
</dbReference>
<reference evidence="12 13" key="1">
    <citation type="submission" date="2014-04" db="EMBL/GenBank/DDBJ databases">
        <title>The Genome Sequence of Thermoanaerobaculum aquaticum MP-01, The First Cultivated Group 23 Acidobacterium.</title>
        <authorList>
            <person name="Stamps B.W."/>
            <person name="Losey N.A."/>
            <person name="Lawson P.A."/>
            <person name="Stevenson B.S."/>
        </authorList>
    </citation>
    <scope>NUCLEOTIDE SEQUENCE [LARGE SCALE GENOMIC DNA]</scope>
    <source>
        <strain evidence="12 13">MP-01</strain>
    </source>
</reference>
<feature type="binding site" evidence="9">
    <location>
        <position position="224"/>
    </location>
    <ligand>
        <name>Mg(2+)</name>
        <dbReference type="ChEBI" id="CHEBI:18420"/>
        <label>2</label>
    </ligand>
</feature>
<feature type="binding site" evidence="9">
    <location>
        <position position="225"/>
    </location>
    <ligand>
        <name>Mg(2+)</name>
        <dbReference type="ChEBI" id="CHEBI:18420"/>
        <label>1</label>
    </ligand>
</feature>
<comment type="caution">
    <text evidence="12">The sequence shown here is derived from an EMBL/GenBank/DDBJ whole genome shotgun (WGS) entry which is preliminary data.</text>
</comment>
<keyword evidence="3 9" id="KW-0328">Glycosyltransferase</keyword>
<dbReference type="GO" id="GO:0005829">
    <property type="term" value="C:cytosol"/>
    <property type="evidence" value="ECO:0007669"/>
    <property type="project" value="TreeGrafter"/>
</dbReference>
<keyword evidence="9" id="KW-0479">Metal-binding</keyword>
<name>A0A062XQA7_9BACT</name>
<evidence type="ECO:0000259" key="11">
    <source>
        <dbReference type="Pfam" id="PF02885"/>
    </source>
</evidence>
<dbReference type="STRING" id="1312852.EG19_08605"/>
<dbReference type="InterPro" id="IPR036320">
    <property type="entry name" value="Glycosyl_Trfase_fam3_N_dom_sf"/>
</dbReference>
<dbReference type="EC" id="2.4.2.18" evidence="9"/>
<evidence type="ECO:0000256" key="5">
    <source>
        <dbReference type="ARBA" id="ARBA00022822"/>
    </source>
</evidence>
<feature type="binding site" evidence="9">
    <location>
        <position position="91"/>
    </location>
    <ligand>
        <name>Mg(2+)</name>
        <dbReference type="ChEBI" id="CHEBI:18420"/>
        <label>1</label>
    </ligand>
</feature>
<dbReference type="InterPro" id="IPR000312">
    <property type="entry name" value="Glycosyl_Trfase_fam3"/>
</dbReference>
<dbReference type="UniPathway" id="UPA00035">
    <property type="reaction ID" value="UER00041"/>
</dbReference>
<comment type="similarity">
    <text evidence="9">Belongs to the anthranilate phosphoribosyltransferase family.</text>
</comment>
<dbReference type="Gene3D" id="3.40.1030.10">
    <property type="entry name" value="Nucleoside phosphorylase/phosphoribosyltransferase catalytic domain"/>
    <property type="match status" value="1"/>
</dbReference>
<feature type="binding site" evidence="9">
    <location>
        <begin position="107"/>
        <end position="115"/>
    </location>
    <ligand>
        <name>5-phospho-alpha-D-ribose 1-diphosphate</name>
        <dbReference type="ChEBI" id="CHEBI:58017"/>
    </ligand>
</feature>
<feature type="binding site" evidence="9">
    <location>
        <position position="79"/>
    </location>
    <ligand>
        <name>anthranilate</name>
        <dbReference type="ChEBI" id="CHEBI:16567"/>
        <label>1</label>
    </ligand>
</feature>
<sequence>MFKVAMETLLSGRELAPELMRQAFSALMGGELTPAQQAAFLVALRAKGETASEVAEAARVMREFAVRLSAPTGAVDTCGTGGDGAGTLNISTAAAILTASLGVPVAKHGNRSVSSRCGSADVLEAMGWPLTLAPEALERLLQEEGFAFLFAPAFHPAMKVVAPVRRELGLRTVFNLLGPLANPAGVQRQVVGVFSLPAQDLVAEALARLGAEHVWVVHSEDGMDELSPSVPTRVVEVREGAVVREFLLDPQTLGVPPVGREDLLGGEAVQNAQRLLAMLGGEADPAAPAVALASAAALVVAGRAATVAEGYELASSALKHGTALGFWQKLLSKARELSHG</sequence>
<feature type="domain" description="Glycosyl transferase family 3" evidence="10">
    <location>
        <begin position="74"/>
        <end position="324"/>
    </location>
</feature>
<dbReference type="Pfam" id="PF00591">
    <property type="entry name" value="Glycos_transf_3"/>
    <property type="match status" value="1"/>
</dbReference>
<keyword evidence="4 9" id="KW-0808">Transferase</keyword>
<feature type="domain" description="Glycosyl transferase family 3 N-terminal" evidence="11">
    <location>
        <begin position="6"/>
        <end position="65"/>
    </location>
</feature>
<comment type="catalytic activity">
    <reaction evidence="7 9">
        <text>N-(5-phospho-beta-D-ribosyl)anthranilate + diphosphate = 5-phospho-alpha-D-ribose 1-diphosphate + anthranilate</text>
        <dbReference type="Rhea" id="RHEA:11768"/>
        <dbReference type="ChEBI" id="CHEBI:16567"/>
        <dbReference type="ChEBI" id="CHEBI:18277"/>
        <dbReference type="ChEBI" id="CHEBI:33019"/>
        <dbReference type="ChEBI" id="CHEBI:58017"/>
        <dbReference type="EC" id="2.4.2.18"/>
    </reaction>
</comment>
<comment type="caution">
    <text evidence="9">Lacks conserved residue(s) required for the propagation of feature annotation.</text>
</comment>
<dbReference type="Gene3D" id="1.20.970.10">
    <property type="entry name" value="Transferase, Pyrimidine Nucleoside Phosphorylase, Chain C"/>
    <property type="match status" value="1"/>
</dbReference>
<dbReference type="FunFam" id="3.40.1030.10:FF:000002">
    <property type="entry name" value="Anthranilate phosphoribosyltransferase"/>
    <property type="match status" value="1"/>
</dbReference>
<feature type="binding site" evidence="9">
    <location>
        <position position="119"/>
    </location>
    <ligand>
        <name>5-phospho-alpha-D-ribose 1-diphosphate</name>
        <dbReference type="ChEBI" id="CHEBI:58017"/>
    </ligand>
</feature>
<keyword evidence="13" id="KW-1185">Reference proteome</keyword>
<comment type="function">
    <text evidence="9">Catalyzes the transfer of the phosphoribosyl group of 5-phosphorylribose-1-pyrophosphate (PRPP) to anthranilate to yield N-(5'-phosphoribosyl)-anthranilate (PRA).</text>
</comment>
<evidence type="ECO:0000256" key="1">
    <source>
        <dbReference type="ARBA" id="ARBA00004907"/>
    </source>
</evidence>
<keyword evidence="9" id="KW-0460">Magnesium</keyword>
<feature type="binding site" evidence="9">
    <location>
        <position position="87"/>
    </location>
    <ligand>
        <name>5-phospho-alpha-D-ribose 1-diphosphate</name>
        <dbReference type="ChEBI" id="CHEBI:58017"/>
    </ligand>
</feature>
<dbReference type="RefSeq" id="WP_038050445.1">
    <property type="nucleotide sequence ID" value="NZ_JMFG01000037.1"/>
</dbReference>
<dbReference type="NCBIfam" id="TIGR01245">
    <property type="entry name" value="trpD"/>
    <property type="match status" value="1"/>
</dbReference>
<dbReference type="InterPro" id="IPR035902">
    <property type="entry name" value="Nuc_phospho_transferase"/>
</dbReference>
<evidence type="ECO:0000313" key="12">
    <source>
        <dbReference type="EMBL" id="KDA52958.1"/>
    </source>
</evidence>
<organism evidence="12 13">
    <name type="scientific">Thermoanaerobaculum aquaticum</name>
    <dbReference type="NCBI Taxonomy" id="1312852"/>
    <lineage>
        <taxon>Bacteria</taxon>
        <taxon>Pseudomonadati</taxon>
        <taxon>Acidobacteriota</taxon>
        <taxon>Thermoanaerobaculia</taxon>
        <taxon>Thermoanaerobaculales</taxon>
        <taxon>Thermoanaerobaculaceae</taxon>
        <taxon>Thermoanaerobaculum</taxon>
    </lineage>
</organism>
<protein>
    <recommendedName>
        <fullName evidence="9">Anthranilate phosphoribosyltransferase</fullName>
        <ecNumber evidence="9">2.4.2.18</ecNumber>
    </recommendedName>
</protein>
<dbReference type="SUPFAM" id="SSF47648">
    <property type="entry name" value="Nucleoside phosphorylase/phosphoribosyltransferase N-terminal domain"/>
    <property type="match status" value="1"/>
</dbReference>
<feature type="binding site" evidence="9">
    <location>
        <begin position="89"/>
        <end position="92"/>
    </location>
    <ligand>
        <name>5-phospho-alpha-D-ribose 1-diphosphate</name>
        <dbReference type="ChEBI" id="CHEBI:58017"/>
    </ligand>
</feature>
<keyword evidence="2 9" id="KW-0028">Amino-acid biosynthesis</keyword>
<dbReference type="PANTHER" id="PTHR43285">
    <property type="entry name" value="ANTHRANILATE PHOSPHORIBOSYLTRANSFERASE"/>
    <property type="match status" value="1"/>
</dbReference>
<evidence type="ECO:0000256" key="9">
    <source>
        <dbReference type="HAMAP-Rule" id="MF_00211"/>
    </source>
</evidence>
<dbReference type="InterPro" id="IPR017459">
    <property type="entry name" value="Glycosyl_Trfase_fam3_N_dom"/>
</dbReference>
<gene>
    <name evidence="9" type="primary">trpD</name>
    <name evidence="12" type="ORF">EG19_08605</name>
</gene>
<evidence type="ECO:0000256" key="7">
    <source>
        <dbReference type="ARBA" id="ARBA00052328"/>
    </source>
</evidence>
<proteinExistence type="inferred from homology"/>
<evidence type="ECO:0000256" key="6">
    <source>
        <dbReference type="ARBA" id="ARBA00023141"/>
    </source>
</evidence>
<comment type="subunit">
    <text evidence="9">Homodimer.</text>
</comment>
<comment type="pathway">
    <text evidence="1 9">Amino-acid biosynthesis; L-tryptophan biosynthesis; L-tryptophan from chorismate: step 2/5.</text>
</comment>
<dbReference type="HAMAP" id="MF_00211">
    <property type="entry name" value="TrpD"/>
    <property type="match status" value="1"/>
</dbReference>
<evidence type="ECO:0000259" key="10">
    <source>
        <dbReference type="Pfam" id="PF00591"/>
    </source>
</evidence>
<accession>A0A062XQA7</accession>
<dbReference type="GO" id="GO:0004048">
    <property type="term" value="F:anthranilate phosphoribosyltransferase activity"/>
    <property type="evidence" value="ECO:0007669"/>
    <property type="project" value="UniProtKB-UniRule"/>
</dbReference>
<dbReference type="GO" id="GO:0000162">
    <property type="term" value="P:L-tryptophan biosynthetic process"/>
    <property type="evidence" value="ECO:0007669"/>
    <property type="project" value="UniProtKB-UniRule"/>
</dbReference>
<dbReference type="InterPro" id="IPR005940">
    <property type="entry name" value="Anthranilate_Pribosyl_Tfrase"/>
</dbReference>
<dbReference type="GO" id="GO:0000287">
    <property type="term" value="F:magnesium ion binding"/>
    <property type="evidence" value="ECO:0007669"/>
    <property type="project" value="UniProtKB-UniRule"/>
</dbReference>